<sequence>MDQVWPGVGKPPPLDDEASGGKVEDPAGPLDEVPESEVMIPDPVHWIMDQAGWLSIGNDVLKVASIFGLDPAALLTKSIAGDYSMVARGGHAADAVAEFEREHRPDRARRPWAARRGHRRGDGIARGRLLGDLSSGRQRPGNDPVLVRRLRADIAVIARRTDDPGLRDLCLSVLRGTQSVRRVFEHPPFARLTRTSVDNLQAGIDRLDEEERADLLAGIGVDALPEERQFALMEGRPLPEE</sequence>
<comment type="caution">
    <text evidence="2">The sequence shown here is derived from an EMBL/GenBank/DDBJ whole genome shotgun (WGS) entry which is preliminary data.</text>
</comment>
<keyword evidence="3" id="KW-1185">Reference proteome</keyword>
<evidence type="ECO:0000256" key="1">
    <source>
        <dbReference type="SAM" id="MobiDB-lite"/>
    </source>
</evidence>
<dbReference type="RefSeq" id="WP_367994062.1">
    <property type="nucleotide sequence ID" value="NZ_JBFPJR010000016.1"/>
</dbReference>
<proteinExistence type="predicted"/>
<accession>A0ABV3SYS1</accession>
<protein>
    <submittedName>
        <fullName evidence="2">Uncharacterized protein</fullName>
    </submittedName>
</protein>
<organism evidence="2 3">
    <name type="scientific">Nocardioides eburneus</name>
    <dbReference type="NCBI Taxonomy" id="3231482"/>
    <lineage>
        <taxon>Bacteria</taxon>
        <taxon>Bacillati</taxon>
        <taxon>Actinomycetota</taxon>
        <taxon>Actinomycetes</taxon>
        <taxon>Propionibacteriales</taxon>
        <taxon>Nocardioidaceae</taxon>
        <taxon>Nocardioides</taxon>
    </lineage>
</organism>
<dbReference type="Proteomes" id="UP001556631">
    <property type="component" value="Unassembled WGS sequence"/>
</dbReference>
<gene>
    <name evidence="2" type="ORF">AB3X52_10735</name>
</gene>
<feature type="region of interest" description="Disordered" evidence="1">
    <location>
        <begin position="1"/>
        <end position="34"/>
    </location>
</feature>
<reference evidence="2 3" key="1">
    <citation type="submission" date="2024-07" db="EMBL/GenBank/DDBJ databases">
        <authorList>
            <person name="Lee S."/>
            <person name="Kang M."/>
        </authorList>
    </citation>
    <scope>NUCLEOTIDE SEQUENCE [LARGE SCALE GENOMIC DNA]</scope>
    <source>
        <strain evidence="2 3">DS6</strain>
    </source>
</reference>
<evidence type="ECO:0000313" key="3">
    <source>
        <dbReference type="Proteomes" id="UP001556631"/>
    </source>
</evidence>
<name>A0ABV3SYS1_9ACTN</name>
<evidence type="ECO:0000313" key="2">
    <source>
        <dbReference type="EMBL" id="MEX0428094.1"/>
    </source>
</evidence>
<dbReference type="EMBL" id="JBFPJR010000016">
    <property type="protein sequence ID" value="MEX0428094.1"/>
    <property type="molecule type" value="Genomic_DNA"/>
</dbReference>